<evidence type="ECO:0000313" key="12">
    <source>
        <dbReference type="Proteomes" id="UP000245720"/>
    </source>
</evidence>
<evidence type="ECO:0000256" key="7">
    <source>
        <dbReference type="ARBA" id="ARBA00023012"/>
    </source>
</evidence>
<dbReference type="GO" id="GO:0000155">
    <property type="term" value="F:phosphorelay sensor kinase activity"/>
    <property type="evidence" value="ECO:0007669"/>
    <property type="project" value="InterPro"/>
</dbReference>
<keyword evidence="6 11" id="KW-0418">Kinase</keyword>
<dbReference type="RefSeq" id="WP_109725591.1">
    <property type="nucleotide sequence ID" value="NZ_QGDI01000002.1"/>
</dbReference>
<dbReference type="EC" id="2.7.13.3" evidence="3"/>
<keyword evidence="7" id="KW-0902">Two-component regulatory system</keyword>
<name>A0A315Y2S3_RUMFL</name>
<keyword evidence="5" id="KW-0808">Transferase</keyword>
<dbReference type="GO" id="GO:0005886">
    <property type="term" value="C:plasma membrane"/>
    <property type="evidence" value="ECO:0007669"/>
    <property type="project" value="TreeGrafter"/>
</dbReference>
<keyword evidence="8" id="KW-1133">Transmembrane helix</keyword>
<dbReference type="SUPFAM" id="SSF47384">
    <property type="entry name" value="Homodimeric domain of signal transducing histidine kinase"/>
    <property type="match status" value="1"/>
</dbReference>
<dbReference type="Pfam" id="PF02518">
    <property type="entry name" value="HATPase_c"/>
    <property type="match status" value="1"/>
</dbReference>
<evidence type="ECO:0000256" key="1">
    <source>
        <dbReference type="ARBA" id="ARBA00000085"/>
    </source>
</evidence>
<dbReference type="Proteomes" id="UP000245720">
    <property type="component" value="Unassembled WGS sequence"/>
</dbReference>
<dbReference type="AlphaFoldDB" id="A0A315Y2S3"/>
<dbReference type="PANTHER" id="PTHR45453">
    <property type="entry name" value="PHOSPHATE REGULON SENSOR PROTEIN PHOR"/>
    <property type="match status" value="1"/>
</dbReference>
<dbReference type="InterPro" id="IPR003661">
    <property type="entry name" value="HisK_dim/P_dom"/>
</dbReference>
<dbReference type="PANTHER" id="PTHR45453:SF1">
    <property type="entry name" value="PHOSPHATE REGULON SENSOR PROTEIN PHOR"/>
    <property type="match status" value="1"/>
</dbReference>
<evidence type="ECO:0000256" key="9">
    <source>
        <dbReference type="SAM" id="SignalP"/>
    </source>
</evidence>
<dbReference type="InterPro" id="IPR003594">
    <property type="entry name" value="HATPase_dom"/>
</dbReference>
<dbReference type="InterPro" id="IPR036097">
    <property type="entry name" value="HisK_dim/P_sf"/>
</dbReference>
<dbReference type="OrthoDB" id="9780718at2"/>
<evidence type="ECO:0000313" key="11">
    <source>
        <dbReference type="EMBL" id="PWJ14731.1"/>
    </source>
</evidence>
<proteinExistence type="predicted"/>
<dbReference type="GO" id="GO:0004721">
    <property type="term" value="F:phosphoprotein phosphatase activity"/>
    <property type="evidence" value="ECO:0007669"/>
    <property type="project" value="TreeGrafter"/>
</dbReference>
<organism evidence="11 12">
    <name type="scientific">Ruminococcus flavefaciens</name>
    <dbReference type="NCBI Taxonomy" id="1265"/>
    <lineage>
        <taxon>Bacteria</taxon>
        <taxon>Bacillati</taxon>
        <taxon>Bacillota</taxon>
        <taxon>Clostridia</taxon>
        <taxon>Eubacteriales</taxon>
        <taxon>Oscillospiraceae</taxon>
        <taxon>Ruminococcus</taxon>
    </lineage>
</organism>
<dbReference type="Gene3D" id="3.30.565.10">
    <property type="entry name" value="Histidine kinase-like ATPase, C-terminal domain"/>
    <property type="match status" value="1"/>
</dbReference>
<feature type="signal peptide" evidence="9">
    <location>
        <begin position="1"/>
        <end position="27"/>
    </location>
</feature>
<feature type="domain" description="Histidine kinase" evidence="10">
    <location>
        <begin position="221"/>
        <end position="415"/>
    </location>
</feature>
<comment type="caution">
    <text evidence="11">The sequence shown here is derived from an EMBL/GenBank/DDBJ whole genome shotgun (WGS) entry which is preliminary data.</text>
</comment>
<feature type="chain" id="PRO_5016285832" description="histidine kinase" evidence="9">
    <location>
        <begin position="28"/>
        <end position="438"/>
    </location>
</feature>
<dbReference type="SMART" id="SM00388">
    <property type="entry name" value="HisKA"/>
    <property type="match status" value="1"/>
</dbReference>
<keyword evidence="8" id="KW-0812">Transmembrane</keyword>
<keyword evidence="9" id="KW-0732">Signal</keyword>
<accession>A0A315Y2S3</accession>
<evidence type="ECO:0000259" key="10">
    <source>
        <dbReference type="PROSITE" id="PS50109"/>
    </source>
</evidence>
<evidence type="ECO:0000256" key="5">
    <source>
        <dbReference type="ARBA" id="ARBA00022679"/>
    </source>
</evidence>
<protein>
    <recommendedName>
        <fullName evidence="3">histidine kinase</fullName>
        <ecNumber evidence="3">2.7.13.3</ecNumber>
    </recommendedName>
</protein>
<dbReference type="EMBL" id="QGDI01000002">
    <property type="protein sequence ID" value="PWJ14731.1"/>
    <property type="molecule type" value="Genomic_DNA"/>
</dbReference>
<keyword evidence="4" id="KW-0597">Phosphoprotein</keyword>
<comment type="subcellular location">
    <subcellularLocation>
        <location evidence="2">Membrane</location>
    </subcellularLocation>
</comment>
<dbReference type="SMART" id="SM00387">
    <property type="entry name" value="HATPase_c"/>
    <property type="match status" value="1"/>
</dbReference>
<dbReference type="SUPFAM" id="SSF55874">
    <property type="entry name" value="ATPase domain of HSP90 chaperone/DNA topoisomerase II/histidine kinase"/>
    <property type="match status" value="1"/>
</dbReference>
<evidence type="ECO:0000256" key="6">
    <source>
        <dbReference type="ARBA" id="ARBA00022777"/>
    </source>
</evidence>
<dbReference type="InterPro" id="IPR005467">
    <property type="entry name" value="His_kinase_dom"/>
</dbReference>
<dbReference type="CDD" id="cd00082">
    <property type="entry name" value="HisKA"/>
    <property type="match status" value="1"/>
</dbReference>
<keyword evidence="8" id="KW-0472">Membrane</keyword>
<evidence type="ECO:0000256" key="4">
    <source>
        <dbReference type="ARBA" id="ARBA00022553"/>
    </source>
</evidence>
<evidence type="ECO:0000256" key="8">
    <source>
        <dbReference type="SAM" id="Phobius"/>
    </source>
</evidence>
<dbReference type="PROSITE" id="PS50109">
    <property type="entry name" value="HIS_KIN"/>
    <property type="match status" value="1"/>
</dbReference>
<dbReference type="InterPro" id="IPR050351">
    <property type="entry name" value="BphY/WalK/GraS-like"/>
</dbReference>
<dbReference type="InterPro" id="IPR036890">
    <property type="entry name" value="HATPase_C_sf"/>
</dbReference>
<comment type="catalytic activity">
    <reaction evidence="1">
        <text>ATP + protein L-histidine = ADP + protein N-phospho-L-histidine.</text>
        <dbReference type="EC" id="2.7.13.3"/>
    </reaction>
</comment>
<reference evidence="11 12" key="1">
    <citation type="submission" date="2018-05" db="EMBL/GenBank/DDBJ databases">
        <title>The Hungate 1000. A catalogue of reference genomes from the rumen microbiome.</title>
        <authorList>
            <person name="Kelly W."/>
        </authorList>
    </citation>
    <scope>NUCLEOTIDE SEQUENCE [LARGE SCALE GENOMIC DNA]</scope>
    <source>
        <strain evidence="11 12">SAb67</strain>
    </source>
</reference>
<evidence type="ECO:0000256" key="2">
    <source>
        <dbReference type="ARBA" id="ARBA00004370"/>
    </source>
</evidence>
<gene>
    <name evidence="11" type="ORF">IE37_00717</name>
</gene>
<dbReference type="Gene3D" id="1.10.287.130">
    <property type="match status" value="1"/>
</dbReference>
<evidence type="ECO:0000256" key="3">
    <source>
        <dbReference type="ARBA" id="ARBA00012438"/>
    </source>
</evidence>
<sequence>MKRMSAFFLLFTAVFAAAVLCFDLACAKVSASRTKGRNIAVNRINTELSQEAAETGASPADIIAAHTDEWSRRYGSNMPEEILFVSIENGEGSFITTADKNCAVCRVYGSDGRLMGIAEYVYSNDSAKLIMVVGNIFFGAAFLLTAGAFIYIWAAILVPFRKLSDYPERLARLRDIQKLPESRSRFFGKYIWGMNMLSDVLASESRKIHILEGERQKLVSTIAHGVKTPIANIKLYTEAVREGLYTDGGMTEDIACNIDRNAEKVEKLAAELLASSDASLDGFDMEISRFPVKELAELIHSEYKDRMAIKRIPFTVKCDTDSVMESDKYALYRSVSQILENAVKYGDGSGITVEIIRQDEGFGISVKDKGGLLPENEIPYVFRSYWRGSNAANAEGSGIGLYSVHETVRALGGSVLARRLEDTNEMEFFIFIEDGAVS</sequence>
<feature type="transmembrane region" description="Helical" evidence="8">
    <location>
        <begin position="136"/>
        <end position="160"/>
    </location>
</feature>
<dbReference type="GO" id="GO:0016036">
    <property type="term" value="P:cellular response to phosphate starvation"/>
    <property type="evidence" value="ECO:0007669"/>
    <property type="project" value="TreeGrafter"/>
</dbReference>